<dbReference type="Proteomes" id="UP000746612">
    <property type="component" value="Unassembled WGS sequence"/>
</dbReference>
<dbReference type="AlphaFoldDB" id="A0A4E9DPW0"/>
<name>A0A4E9DPW0_GIBZA</name>
<evidence type="ECO:0000313" key="2">
    <source>
        <dbReference type="EMBL" id="CAG1990272.1"/>
    </source>
</evidence>
<dbReference type="EMBL" id="CAAKMV010000130">
    <property type="protein sequence ID" value="VIO57858.1"/>
    <property type="molecule type" value="Genomic_DNA"/>
</dbReference>
<feature type="region of interest" description="Disordered" evidence="1">
    <location>
        <begin position="61"/>
        <end position="86"/>
    </location>
</feature>
<gene>
    <name evidence="3" type="ORF">FUG_LOCUS257974</name>
    <name evidence="2" type="ORF">MDCFG202_LOCUS328625</name>
</gene>
<proteinExistence type="predicted"/>
<protein>
    <submittedName>
        <fullName evidence="3">Uncharacterized protein</fullName>
    </submittedName>
</protein>
<accession>A0A4E9DPW0</accession>
<evidence type="ECO:0000313" key="3">
    <source>
        <dbReference type="EMBL" id="VIO57858.1"/>
    </source>
</evidence>
<feature type="compositionally biased region" description="Polar residues" evidence="1">
    <location>
        <begin position="61"/>
        <end position="71"/>
    </location>
</feature>
<reference evidence="2" key="2">
    <citation type="submission" date="2021-03" db="EMBL/GenBank/DDBJ databases">
        <authorList>
            <person name="Alouane T."/>
            <person name="Langin T."/>
            <person name="Bonhomme L."/>
        </authorList>
    </citation>
    <scope>NUCLEOTIDE SEQUENCE</scope>
    <source>
        <strain evidence="2">MDC_Fg202</strain>
    </source>
</reference>
<evidence type="ECO:0000256" key="1">
    <source>
        <dbReference type="SAM" id="MobiDB-lite"/>
    </source>
</evidence>
<dbReference type="EMBL" id="CAJPIJ010000147">
    <property type="protein sequence ID" value="CAG1990272.1"/>
    <property type="molecule type" value="Genomic_DNA"/>
</dbReference>
<organism evidence="3">
    <name type="scientific">Gibberella zeae</name>
    <name type="common">Wheat head blight fungus</name>
    <name type="synonym">Fusarium graminearum</name>
    <dbReference type="NCBI Taxonomy" id="5518"/>
    <lineage>
        <taxon>Eukaryota</taxon>
        <taxon>Fungi</taxon>
        <taxon>Dikarya</taxon>
        <taxon>Ascomycota</taxon>
        <taxon>Pezizomycotina</taxon>
        <taxon>Sordariomycetes</taxon>
        <taxon>Hypocreomycetidae</taxon>
        <taxon>Hypocreales</taxon>
        <taxon>Nectriaceae</taxon>
        <taxon>Fusarium</taxon>
    </lineage>
</organism>
<sequence>MPRDNIREHNFMQFMIFKTRLNEYEVLNHCTYTAKVLLCTTYSALAADQFITRIGNKAETSGEISGGLQRTNKLRSRGPMLTPDSM</sequence>
<reference evidence="3" key="1">
    <citation type="submission" date="2019-04" db="EMBL/GenBank/DDBJ databases">
        <authorList>
            <person name="Melise S."/>
            <person name="Noan J."/>
            <person name="Okalmin O."/>
        </authorList>
    </citation>
    <scope>NUCLEOTIDE SEQUENCE</scope>
    <source>
        <strain evidence="3">FN9</strain>
    </source>
</reference>